<dbReference type="SUPFAM" id="SSF48452">
    <property type="entry name" value="TPR-like"/>
    <property type="match status" value="1"/>
</dbReference>
<protein>
    <submittedName>
        <fullName evidence="1">Tetratricopeptide repeat protein 24-like</fullName>
    </submittedName>
</protein>
<dbReference type="PANTHER" id="PTHR47050:SF1">
    <property type="entry name" value="TETRATRICOPEPTIDE REPEAT PROTEIN 24-LIKE"/>
    <property type="match status" value="1"/>
</dbReference>
<dbReference type="AlphaFoldDB" id="A0AAV4CWV2"/>
<reference evidence="1 2" key="1">
    <citation type="journal article" date="2021" name="Elife">
        <title>Chloroplast acquisition without the gene transfer in kleptoplastic sea slugs, Plakobranchus ocellatus.</title>
        <authorList>
            <person name="Maeda T."/>
            <person name="Takahashi S."/>
            <person name="Yoshida T."/>
            <person name="Shimamura S."/>
            <person name="Takaki Y."/>
            <person name="Nagai Y."/>
            <person name="Toyoda A."/>
            <person name="Suzuki Y."/>
            <person name="Arimoto A."/>
            <person name="Ishii H."/>
            <person name="Satoh N."/>
            <person name="Nishiyama T."/>
            <person name="Hasebe M."/>
            <person name="Maruyama T."/>
            <person name="Minagawa J."/>
            <person name="Obokata J."/>
            <person name="Shigenobu S."/>
        </authorList>
    </citation>
    <scope>NUCLEOTIDE SEQUENCE [LARGE SCALE GENOMIC DNA]</scope>
</reference>
<dbReference type="PANTHER" id="PTHR47050">
    <property type="entry name" value="TETRATRICOPEPTIDE REPEAT PROTEIN 24"/>
    <property type="match status" value="1"/>
</dbReference>
<evidence type="ECO:0000313" key="1">
    <source>
        <dbReference type="EMBL" id="GFO36181.1"/>
    </source>
</evidence>
<dbReference type="Proteomes" id="UP000735302">
    <property type="component" value="Unassembled WGS sequence"/>
</dbReference>
<keyword evidence="2" id="KW-1185">Reference proteome</keyword>
<sequence length="214" mass="23901">MEKGEGAVAMDVECFSKLGTEQLQQGYMQRALEAFTNAYKSSQALGNHGYMQRACAFNLGALLLSMGRFNDGVHYLSLAKPNEGCKDGKSNGDLYFNFGLAYEGLKDNAESRRYFERALGEYRSERSNIKMEADTTRRIGHLCVNSGQFAEAEVWIKQLIQAYESLGDKESRLQAEAERAHLLLKMGRVEEAEEIADDCLKSAKAMVSARIGKR</sequence>
<proteinExistence type="predicted"/>
<comment type="caution">
    <text evidence="1">The sequence shown here is derived from an EMBL/GenBank/DDBJ whole genome shotgun (WGS) entry which is preliminary data.</text>
</comment>
<dbReference type="InterPro" id="IPR019734">
    <property type="entry name" value="TPR_rpt"/>
</dbReference>
<dbReference type="SMART" id="SM00028">
    <property type="entry name" value="TPR"/>
    <property type="match status" value="4"/>
</dbReference>
<organism evidence="1 2">
    <name type="scientific">Plakobranchus ocellatus</name>
    <dbReference type="NCBI Taxonomy" id="259542"/>
    <lineage>
        <taxon>Eukaryota</taxon>
        <taxon>Metazoa</taxon>
        <taxon>Spiralia</taxon>
        <taxon>Lophotrochozoa</taxon>
        <taxon>Mollusca</taxon>
        <taxon>Gastropoda</taxon>
        <taxon>Heterobranchia</taxon>
        <taxon>Euthyneura</taxon>
        <taxon>Panpulmonata</taxon>
        <taxon>Sacoglossa</taxon>
        <taxon>Placobranchoidea</taxon>
        <taxon>Plakobranchidae</taxon>
        <taxon>Plakobranchus</taxon>
    </lineage>
</organism>
<evidence type="ECO:0000313" key="2">
    <source>
        <dbReference type="Proteomes" id="UP000735302"/>
    </source>
</evidence>
<dbReference type="InterPro" id="IPR011990">
    <property type="entry name" value="TPR-like_helical_dom_sf"/>
</dbReference>
<dbReference type="Pfam" id="PF13181">
    <property type="entry name" value="TPR_8"/>
    <property type="match status" value="1"/>
</dbReference>
<name>A0AAV4CWV2_9GAST</name>
<dbReference type="Gene3D" id="1.25.40.10">
    <property type="entry name" value="Tetratricopeptide repeat domain"/>
    <property type="match status" value="2"/>
</dbReference>
<accession>A0AAV4CWV2</accession>
<gene>
    <name evidence="1" type="ORF">PoB_006268600</name>
</gene>
<dbReference type="InterPro" id="IPR024812">
    <property type="entry name" value="TPR_24"/>
</dbReference>
<dbReference type="EMBL" id="BLXT01007044">
    <property type="protein sequence ID" value="GFO36181.1"/>
    <property type="molecule type" value="Genomic_DNA"/>
</dbReference>